<sequence>MFCKEIPQVSNLVFPSGFNDDSIAKVKNIITVVDGEDNKINGIHRKRMRYTNIDKMRESIGKELNFEEIEQV</sequence>
<accession>A0A645AMA8</accession>
<proteinExistence type="predicted"/>
<protein>
    <submittedName>
        <fullName evidence="1">Uncharacterized protein</fullName>
    </submittedName>
</protein>
<organism evidence="1">
    <name type="scientific">bioreactor metagenome</name>
    <dbReference type="NCBI Taxonomy" id="1076179"/>
    <lineage>
        <taxon>unclassified sequences</taxon>
        <taxon>metagenomes</taxon>
        <taxon>ecological metagenomes</taxon>
    </lineage>
</organism>
<evidence type="ECO:0000313" key="1">
    <source>
        <dbReference type="EMBL" id="MPM54392.1"/>
    </source>
</evidence>
<dbReference type="EMBL" id="VSSQ01014781">
    <property type="protein sequence ID" value="MPM54392.1"/>
    <property type="molecule type" value="Genomic_DNA"/>
</dbReference>
<name>A0A645AMA8_9ZZZZ</name>
<gene>
    <name evidence="1" type="ORF">SDC9_101170</name>
</gene>
<comment type="caution">
    <text evidence="1">The sequence shown here is derived from an EMBL/GenBank/DDBJ whole genome shotgun (WGS) entry which is preliminary data.</text>
</comment>
<reference evidence="1" key="1">
    <citation type="submission" date="2019-08" db="EMBL/GenBank/DDBJ databases">
        <authorList>
            <person name="Kucharzyk K."/>
            <person name="Murdoch R.W."/>
            <person name="Higgins S."/>
            <person name="Loffler F."/>
        </authorList>
    </citation>
    <scope>NUCLEOTIDE SEQUENCE</scope>
</reference>
<dbReference type="AlphaFoldDB" id="A0A645AMA8"/>